<dbReference type="Pfam" id="PF14765">
    <property type="entry name" value="PS-DH"/>
    <property type="match status" value="1"/>
</dbReference>
<dbReference type="Pfam" id="PF16197">
    <property type="entry name" value="KAsynt_C_assoc"/>
    <property type="match status" value="1"/>
</dbReference>
<evidence type="ECO:0000256" key="2">
    <source>
        <dbReference type="ARBA" id="ARBA00022553"/>
    </source>
</evidence>
<keyword evidence="10" id="KW-1185">Reference proteome</keyword>
<reference evidence="9 10" key="1">
    <citation type="submission" date="2018-02" db="EMBL/GenBank/DDBJ databases">
        <title>The genomes of Aspergillus section Nigri reveals drivers in fungal speciation.</title>
        <authorList>
            <consortium name="DOE Joint Genome Institute"/>
            <person name="Vesth T.C."/>
            <person name="Nybo J."/>
            <person name="Theobald S."/>
            <person name="Brandl J."/>
            <person name="Frisvad J.C."/>
            <person name="Nielsen K.F."/>
            <person name="Lyhne E.K."/>
            <person name="Kogle M.E."/>
            <person name="Kuo A."/>
            <person name="Riley R."/>
            <person name="Clum A."/>
            <person name="Nolan M."/>
            <person name="Lipzen A."/>
            <person name="Salamov A."/>
            <person name="Henrissat B."/>
            <person name="Wiebenga A."/>
            <person name="De vries R.P."/>
            <person name="Grigoriev I.V."/>
            <person name="Mortensen U.H."/>
            <person name="Andersen M.R."/>
            <person name="Baker S.E."/>
        </authorList>
    </citation>
    <scope>NUCLEOTIDE SEQUENCE [LARGE SCALE GENOMIC DNA]</scope>
    <source>
        <strain evidence="9 10">CBS 114.51</strain>
    </source>
</reference>
<accession>A0A8T8X8E5</accession>
<dbReference type="SUPFAM" id="SSF52151">
    <property type="entry name" value="FabD/lysophospholipase-like"/>
    <property type="match status" value="1"/>
</dbReference>
<name>A0A8T8X8E5_ASPJA</name>
<keyword evidence="3" id="KW-0489">Methyltransferase</keyword>
<keyword evidence="2" id="KW-0597">Phosphoprotein</keyword>
<protein>
    <submittedName>
        <fullName evidence="9">Ketoacyl-synt-domain-containing protein</fullName>
    </submittedName>
</protein>
<dbReference type="InterPro" id="IPR042104">
    <property type="entry name" value="PKS_dehydratase_sf"/>
</dbReference>
<dbReference type="PROSITE" id="PS52019">
    <property type="entry name" value="PKS_MFAS_DH"/>
    <property type="match status" value="1"/>
</dbReference>
<dbReference type="SMART" id="SM00826">
    <property type="entry name" value="PKS_DH"/>
    <property type="match status" value="1"/>
</dbReference>
<evidence type="ECO:0000313" key="10">
    <source>
        <dbReference type="Proteomes" id="UP000249497"/>
    </source>
</evidence>
<dbReference type="Gene3D" id="3.40.47.10">
    <property type="match status" value="1"/>
</dbReference>
<dbReference type="GO" id="GO:0008168">
    <property type="term" value="F:methyltransferase activity"/>
    <property type="evidence" value="ECO:0007669"/>
    <property type="project" value="UniProtKB-KW"/>
</dbReference>
<feature type="active site" description="Proton acceptor; for dehydratase activity" evidence="6">
    <location>
        <position position="945"/>
    </location>
</feature>
<evidence type="ECO:0000256" key="1">
    <source>
        <dbReference type="ARBA" id="ARBA00022450"/>
    </source>
</evidence>
<dbReference type="GO" id="GO:0006633">
    <property type="term" value="P:fatty acid biosynthetic process"/>
    <property type="evidence" value="ECO:0007669"/>
    <property type="project" value="TreeGrafter"/>
</dbReference>
<dbReference type="SMART" id="SM00827">
    <property type="entry name" value="PKS_AT"/>
    <property type="match status" value="1"/>
</dbReference>
<dbReference type="GO" id="GO:0004312">
    <property type="term" value="F:fatty acid synthase activity"/>
    <property type="evidence" value="ECO:0007669"/>
    <property type="project" value="TreeGrafter"/>
</dbReference>
<feature type="region of interest" description="C-terminal hotdog fold" evidence="6">
    <location>
        <begin position="1061"/>
        <end position="1204"/>
    </location>
</feature>
<sequence>MSEAGTHDVPTPVAVVGMAMRLPGDVCTAESFWDFIMNKRDARGEVPRTRYDINGYYDPARPHASKTRYGYFLNEDPALFDAHFFSITHQEASRMDPQQRLLLEVVWECLENAGETDWEGKEIGCFVGTFGEDWLGLAYKDHQHSSRYQVLGTGDFALSNSTSNQFDFRGPRQALYPHMLYDCPNVSHSMTIQTACSSSLVAIHEASQALYTGSCSAAIVAGTSLILSPTMTTNMSDSMVLSPNGSCRTFDANADGFARGEGINALYLKRLEDALRCKDPIRAIIRSTSANSDGRSAILTTPSAVSQECLIRSTYRRAGIVDVASIGYFECHGTGTMAGDTAELSALCQVLGGKGAIIGVQVKPNFGHAEGAAGITSMIKAILSLEHGTISPNMHFECPNPHIDLDAEHIQVPVEAVEWPRDRRLRVSVNGFGVGAANAHVILESAGTQLRPDASPLLDSSPRLLVVSAHDQESLQKRIEQVVAYVCAHPNRFTDLAFTLARRRKHLAHRGFAVIHPDREVDKLDFTCTHSRPSTSIAFVLTGQGAHWLGMGRDLLYRLPAFRRDIRELDKVLQSSPSQPPDWCLEASDLFKASEPHQMGRPDMSQPLCTALQIGLVNLFKSWDIKPTMVVGHSNGEIAAAYAAGAISASSAILLAYLRGQAILSVPKDSRGDMVSVGLGRNEVIPYLVDGVQIACDNSPQNVTLAGPCSKIDRIAGALRESTPDTFCRRLRLNVAYHSAAMKSVGPEYENSVAGCLELNAKMLPMFSILTTEAITTPSTLDAAYWRANLESPVQFLGAVRNLLDASDTNHILIEVGPHAALSGPLKQIFHGHKTKSSPCYIPTLIRDDPSCEQRLFSVVGGVFSRGGAVSLGKVIPHGLVLSDLAPYPWQHRERYWSESRLSRDWRLCSEYHELLGYPCTEVTDATPTWRTVLHLDSVPWLADHLIQGQVVFPATGYISMAGEAVRQPSGEASASAVPYSLRDVIFRVPLIIEDSPDGVEIITPLRPDRLNDFQDSEWHAFTISSHDGNAWTKHCTGLVRHHVEGAGLPKRGERSVTPLIRHVSASRWYQSMVNHGMVYGTPFRGLRHITADPCGDRAVGNVSRVVQPGGSQYQIHPTVIDQCLQLLGVANTAGLTRRLDRGYVPASLGRVFVDYAPSDLTVEASITSKASHLRGDVIAVDHKRTILSIEGGVFVALDDSHHFHSNLVPLIAYLEWRPDTNLKPPYNLFCALEFVEVYFKSVRRDDQYGFLCLLERAYKIQDIKPCDDNLWERKDCIRSQIKTRYM</sequence>
<evidence type="ECO:0000256" key="6">
    <source>
        <dbReference type="PROSITE-ProRule" id="PRU01363"/>
    </source>
</evidence>
<dbReference type="InterPro" id="IPR014031">
    <property type="entry name" value="Ketoacyl_synth_C"/>
</dbReference>
<evidence type="ECO:0000259" key="8">
    <source>
        <dbReference type="PROSITE" id="PS52019"/>
    </source>
</evidence>
<dbReference type="SMART" id="SM00825">
    <property type="entry name" value="PKS_KS"/>
    <property type="match status" value="1"/>
</dbReference>
<dbReference type="Proteomes" id="UP000249497">
    <property type="component" value="Unassembled WGS sequence"/>
</dbReference>
<keyword evidence="5" id="KW-0511">Multifunctional enzyme</keyword>
<dbReference type="GO" id="GO:0044550">
    <property type="term" value="P:secondary metabolite biosynthetic process"/>
    <property type="evidence" value="ECO:0007669"/>
    <property type="project" value="TreeGrafter"/>
</dbReference>
<dbReference type="SUPFAM" id="SSF55048">
    <property type="entry name" value="Probable ACP-binding domain of malonyl-CoA ACP transacylase"/>
    <property type="match status" value="1"/>
</dbReference>
<dbReference type="RefSeq" id="XP_025530179.1">
    <property type="nucleotide sequence ID" value="XM_025667716.1"/>
</dbReference>
<dbReference type="InterPro" id="IPR001227">
    <property type="entry name" value="Ac_transferase_dom_sf"/>
</dbReference>
<proteinExistence type="predicted"/>
<dbReference type="InterPro" id="IPR020841">
    <property type="entry name" value="PKS_Beta-ketoAc_synthase_dom"/>
</dbReference>
<dbReference type="SUPFAM" id="SSF53901">
    <property type="entry name" value="Thiolase-like"/>
    <property type="match status" value="1"/>
</dbReference>
<dbReference type="EMBL" id="KZ824778">
    <property type="protein sequence ID" value="RAH84285.1"/>
    <property type="molecule type" value="Genomic_DNA"/>
</dbReference>
<feature type="region of interest" description="N-terminal hotdog fold" evidence="6">
    <location>
        <begin position="913"/>
        <end position="1047"/>
    </location>
</feature>
<dbReference type="GeneID" id="37171408"/>
<dbReference type="InterPro" id="IPR014030">
    <property type="entry name" value="Ketoacyl_synth_N"/>
</dbReference>
<dbReference type="Pfam" id="PF00109">
    <property type="entry name" value="ketoacyl-synt"/>
    <property type="match status" value="2"/>
</dbReference>
<dbReference type="InterPro" id="IPR049551">
    <property type="entry name" value="PKS_DH_C"/>
</dbReference>
<dbReference type="InterPro" id="IPR049900">
    <property type="entry name" value="PKS_mFAS_DH"/>
</dbReference>
<keyword evidence="4" id="KW-0808">Transferase</keyword>
<dbReference type="Gene3D" id="3.10.129.110">
    <property type="entry name" value="Polyketide synthase dehydratase"/>
    <property type="match status" value="1"/>
</dbReference>
<dbReference type="InterPro" id="IPR049552">
    <property type="entry name" value="PKS_DH_N"/>
</dbReference>
<dbReference type="InterPro" id="IPR020807">
    <property type="entry name" value="PKS_DH"/>
</dbReference>
<evidence type="ECO:0000259" key="7">
    <source>
        <dbReference type="PROSITE" id="PS52004"/>
    </source>
</evidence>
<evidence type="ECO:0000256" key="5">
    <source>
        <dbReference type="ARBA" id="ARBA00023268"/>
    </source>
</evidence>
<dbReference type="PROSITE" id="PS52004">
    <property type="entry name" value="KS3_2"/>
    <property type="match status" value="1"/>
</dbReference>
<dbReference type="InterPro" id="IPR032821">
    <property type="entry name" value="PKS_assoc"/>
</dbReference>
<dbReference type="Pfam" id="PF02801">
    <property type="entry name" value="Ketoacyl-synt_C"/>
    <property type="match status" value="1"/>
</dbReference>
<organism evidence="9 10">
    <name type="scientific">Aspergillus japonicus CBS 114.51</name>
    <dbReference type="NCBI Taxonomy" id="1448312"/>
    <lineage>
        <taxon>Eukaryota</taxon>
        <taxon>Fungi</taxon>
        <taxon>Dikarya</taxon>
        <taxon>Ascomycota</taxon>
        <taxon>Pezizomycotina</taxon>
        <taxon>Eurotiomycetes</taxon>
        <taxon>Eurotiomycetidae</taxon>
        <taxon>Eurotiales</taxon>
        <taxon>Aspergillaceae</taxon>
        <taxon>Aspergillus</taxon>
        <taxon>Aspergillus subgen. Circumdati</taxon>
    </lineage>
</organism>
<gene>
    <name evidence="9" type="ORF">BO86DRAFT_306937</name>
</gene>
<dbReference type="OrthoDB" id="329835at2759"/>
<dbReference type="InterPro" id="IPR016035">
    <property type="entry name" value="Acyl_Trfase/lysoPLipase"/>
</dbReference>
<feature type="domain" description="Ketosynthase family 3 (KS3)" evidence="7">
    <location>
        <begin position="10"/>
        <end position="445"/>
    </location>
</feature>
<dbReference type="Pfam" id="PF00698">
    <property type="entry name" value="Acyl_transf_1"/>
    <property type="match status" value="1"/>
</dbReference>
<evidence type="ECO:0000313" key="9">
    <source>
        <dbReference type="EMBL" id="RAH84285.1"/>
    </source>
</evidence>
<dbReference type="CDD" id="cd00833">
    <property type="entry name" value="PKS"/>
    <property type="match status" value="1"/>
</dbReference>
<feature type="active site" description="Proton donor; for dehydratase activity" evidence="6">
    <location>
        <position position="1122"/>
    </location>
</feature>
<keyword evidence="1" id="KW-0596">Phosphopantetheine</keyword>
<evidence type="ECO:0000256" key="4">
    <source>
        <dbReference type="ARBA" id="ARBA00022679"/>
    </source>
</evidence>
<dbReference type="InterPro" id="IPR016039">
    <property type="entry name" value="Thiolase-like"/>
</dbReference>
<dbReference type="PANTHER" id="PTHR43775">
    <property type="entry name" value="FATTY ACID SYNTHASE"/>
    <property type="match status" value="1"/>
</dbReference>
<dbReference type="InterPro" id="IPR016036">
    <property type="entry name" value="Malonyl_transacylase_ACP-bd"/>
</dbReference>
<dbReference type="PANTHER" id="PTHR43775:SF49">
    <property type="entry name" value="SYNTHASE, PUTATIVE (JCVI)-RELATED"/>
    <property type="match status" value="1"/>
</dbReference>
<dbReference type="GO" id="GO:0032259">
    <property type="term" value="P:methylation"/>
    <property type="evidence" value="ECO:0007669"/>
    <property type="project" value="UniProtKB-KW"/>
</dbReference>
<dbReference type="Gene3D" id="3.40.366.10">
    <property type="entry name" value="Malonyl-Coenzyme A Acyl Carrier Protein, domain 2"/>
    <property type="match status" value="1"/>
</dbReference>
<dbReference type="Pfam" id="PF21089">
    <property type="entry name" value="PKS_DH_N"/>
    <property type="match status" value="1"/>
</dbReference>
<dbReference type="InterPro" id="IPR050091">
    <property type="entry name" value="PKS_NRPS_Biosynth_Enz"/>
</dbReference>
<feature type="domain" description="PKS/mFAS DH" evidence="8">
    <location>
        <begin position="913"/>
        <end position="1204"/>
    </location>
</feature>
<dbReference type="InterPro" id="IPR014043">
    <property type="entry name" value="Acyl_transferase_dom"/>
</dbReference>
<evidence type="ECO:0000256" key="3">
    <source>
        <dbReference type="ARBA" id="ARBA00022603"/>
    </source>
</evidence>